<accession>I4C5R3</accession>
<gene>
    <name evidence="1" type="ordered locus">Desti_2213</name>
</gene>
<protein>
    <submittedName>
        <fullName evidence="1">Uncharacterized protein</fullName>
    </submittedName>
</protein>
<keyword evidence="2" id="KW-1185">Reference proteome</keyword>
<dbReference type="Proteomes" id="UP000006055">
    <property type="component" value="Chromosome"/>
</dbReference>
<dbReference type="STRING" id="706587.Desti_2213"/>
<sequence length="82" mass="9249">MQTVPIRSATWEDRAYILEPLGMCCQRCTHAFIRRGRSVARLDNRSPFCAIIINNCATMSSIHDVVRWGLASNHKAISGDEE</sequence>
<name>I4C5R3_DESTA</name>
<reference evidence="2" key="1">
    <citation type="submission" date="2012-06" db="EMBL/GenBank/DDBJ databases">
        <title>Complete sequence of chromosome of Desulfomonile tiedjei DSM 6799.</title>
        <authorList>
            <person name="Lucas S."/>
            <person name="Copeland A."/>
            <person name="Lapidus A."/>
            <person name="Glavina del Rio T."/>
            <person name="Dalin E."/>
            <person name="Tice H."/>
            <person name="Bruce D."/>
            <person name="Goodwin L."/>
            <person name="Pitluck S."/>
            <person name="Peters L."/>
            <person name="Ovchinnikova G."/>
            <person name="Zeytun A."/>
            <person name="Lu M."/>
            <person name="Kyrpides N."/>
            <person name="Mavromatis K."/>
            <person name="Ivanova N."/>
            <person name="Brettin T."/>
            <person name="Detter J.C."/>
            <person name="Han C."/>
            <person name="Larimer F."/>
            <person name="Land M."/>
            <person name="Hauser L."/>
            <person name="Markowitz V."/>
            <person name="Cheng J.-F."/>
            <person name="Hugenholtz P."/>
            <person name="Woyke T."/>
            <person name="Wu D."/>
            <person name="Spring S."/>
            <person name="Schroeder M."/>
            <person name="Brambilla E."/>
            <person name="Klenk H.-P."/>
            <person name="Eisen J.A."/>
        </authorList>
    </citation>
    <scope>NUCLEOTIDE SEQUENCE [LARGE SCALE GENOMIC DNA]</scope>
    <source>
        <strain evidence="2">ATCC 49306 / DSM 6799 / DCB-1</strain>
    </source>
</reference>
<dbReference type="HOGENOM" id="CLU_2552781_0_0_7"/>
<evidence type="ECO:0000313" key="1">
    <source>
        <dbReference type="EMBL" id="AFM24904.1"/>
    </source>
</evidence>
<organism evidence="1 2">
    <name type="scientific">Desulfomonile tiedjei (strain ATCC 49306 / DSM 6799 / DCB-1)</name>
    <dbReference type="NCBI Taxonomy" id="706587"/>
    <lineage>
        <taxon>Bacteria</taxon>
        <taxon>Pseudomonadati</taxon>
        <taxon>Thermodesulfobacteriota</taxon>
        <taxon>Desulfomonilia</taxon>
        <taxon>Desulfomonilales</taxon>
        <taxon>Desulfomonilaceae</taxon>
        <taxon>Desulfomonile</taxon>
    </lineage>
</organism>
<dbReference type="EMBL" id="CP003360">
    <property type="protein sequence ID" value="AFM24904.1"/>
    <property type="molecule type" value="Genomic_DNA"/>
</dbReference>
<proteinExistence type="predicted"/>
<dbReference type="KEGG" id="dti:Desti_2213"/>
<evidence type="ECO:0000313" key="2">
    <source>
        <dbReference type="Proteomes" id="UP000006055"/>
    </source>
</evidence>
<dbReference type="AlphaFoldDB" id="I4C5R3"/>